<protein>
    <submittedName>
        <fullName evidence="1">Uncharacterized protein</fullName>
    </submittedName>
</protein>
<gene>
    <name evidence="1" type="ORF">D7I46_01075</name>
</gene>
<dbReference type="KEGG" id="lact:D7I46_01075"/>
<dbReference type="EMBL" id="CP032627">
    <property type="protein sequence ID" value="AYF99796.1"/>
    <property type="molecule type" value="Genomic_DNA"/>
</dbReference>
<dbReference type="Proteomes" id="UP000269374">
    <property type="component" value="Chromosome"/>
</dbReference>
<proteinExistence type="predicted"/>
<organism evidence="1 2">
    <name type="scientific">Lactococcus allomyrinae</name>
    <dbReference type="NCBI Taxonomy" id="2419773"/>
    <lineage>
        <taxon>Bacteria</taxon>
        <taxon>Bacillati</taxon>
        <taxon>Bacillota</taxon>
        <taxon>Bacilli</taxon>
        <taxon>Lactobacillales</taxon>
        <taxon>Streptococcaceae</taxon>
        <taxon>Lactococcus</taxon>
    </lineage>
</organism>
<sequence>MAKQIIYPTNENEILTQKVNYTKTKDGITNWNFWTGNSSDRFGFYPSLVNPITKMEALLDYRKKMRVAYERRLTEQQKNVINPIDNQQQLKQWLEKEGVIKAASYFEFKDSSSNWVDLKAIAPYYYSEAVLFFENLFLPQLDALNTLFTFTGSWEDDLKRYAFEMEKTRIENSMLHLNLKNKHSDTAFLSHSIIRKVTAEINKAYYSTIENFNGNSRTKLNLENSTLTNFEGSNNFTLVNSKWCDTAFQRHTGGENNANIFLENVSLINCTVKSNNKIKFRGEDENNVLTLKNITILDFREISYTTDEETTLTADMVKNNKIILY</sequence>
<reference evidence="1 2" key="1">
    <citation type="submission" date="2018-09" db="EMBL/GenBank/DDBJ databases">
        <title>Genome sequencing of strain 1JSPR-7.</title>
        <authorList>
            <person name="Heo J."/>
            <person name="Kim S.-J."/>
            <person name="Kwon S.-W."/>
        </authorList>
    </citation>
    <scope>NUCLEOTIDE SEQUENCE [LARGE SCALE GENOMIC DNA]</scope>
    <source>
        <strain evidence="1 2">1JSPR-7</strain>
    </source>
</reference>
<dbReference type="AlphaFoldDB" id="A0A387BFP4"/>
<name>A0A387BFP4_9LACT</name>
<accession>A0A387BFP4</accession>
<evidence type="ECO:0000313" key="2">
    <source>
        <dbReference type="Proteomes" id="UP000269374"/>
    </source>
</evidence>
<keyword evidence="2" id="KW-1185">Reference proteome</keyword>
<evidence type="ECO:0000313" key="1">
    <source>
        <dbReference type="EMBL" id="AYF99796.1"/>
    </source>
</evidence>